<feature type="compositionally biased region" description="Low complexity" evidence="1">
    <location>
        <begin position="204"/>
        <end position="216"/>
    </location>
</feature>
<evidence type="ECO:0000313" key="2">
    <source>
        <dbReference type="EMBL" id="CAE8681054.1"/>
    </source>
</evidence>
<proteinExistence type="predicted"/>
<reference evidence="2" key="1">
    <citation type="submission" date="2021-02" db="EMBL/GenBank/DDBJ databases">
        <authorList>
            <person name="Dougan E. K."/>
            <person name="Rhodes N."/>
            <person name="Thang M."/>
            <person name="Chan C."/>
        </authorList>
    </citation>
    <scope>NUCLEOTIDE SEQUENCE</scope>
</reference>
<name>A0A813JIR4_POLGL</name>
<evidence type="ECO:0000256" key="1">
    <source>
        <dbReference type="SAM" id="MobiDB-lite"/>
    </source>
</evidence>
<dbReference type="Proteomes" id="UP000626109">
    <property type="component" value="Unassembled WGS sequence"/>
</dbReference>
<evidence type="ECO:0000313" key="3">
    <source>
        <dbReference type="Proteomes" id="UP000626109"/>
    </source>
</evidence>
<feature type="compositionally biased region" description="Low complexity" evidence="1">
    <location>
        <begin position="71"/>
        <end position="84"/>
    </location>
</feature>
<protein>
    <submittedName>
        <fullName evidence="2">Uncharacterized protein</fullName>
    </submittedName>
</protein>
<dbReference type="EMBL" id="CAJNNW010025922">
    <property type="protein sequence ID" value="CAE8681054.1"/>
    <property type="molecule type" value="Genomic_DNA"/>
</dbReference>
<dbReference type="AlphaFoldDB" id="A0A813JIR4"/>
<organism evidence="2 3">
    <name type="scientific">Polarella glacialis</name>
    <name type="common">Dinoflagellate</name>
    <dbReference type="NCBI Taxonomy" id="89957"/>
    <lineage>
        <taxon>Eukaryota</taxon>
        <taxon>Sar</taxon>
        <taxon>Alveolata</taxon>
        <taxon>Dinophyceae</taxon>
        <taxon>Suessiales</taxon>
        <taxon>Suessiaceae</taxon>
        <taxon>Polarella</taxon>
    </lineage>
</organism>
<feature type="region of interest" description="Disordered" evidence="1">
    <location>
        <begin position="134"/>
        <end position="259"/>
    </location>
</feature>
<sequence>MDVATLSAGLSSVHSARGQPASRSGQTAARGLREQLQTAEAAHTRVAERLAAVRNLRQSRHPEEEPQQDFSASGSSAAGPSGAALRRLQRAREDLAAGGAEMAESRKKHLSLRAEVDKELQRLAEVMGPWERPAVRHCDHSGSPNSNLAGGAFAREHELQLTPVQSRRGEAEQPAALAQRLSSPEARSGHDGRSGPVTPRRSSRQPSCFSPSSRSPATGGRSPHSMWSQRPMSPKDHIRDVQGSPTPKASPQRPALSFP</sequence>
<comment type="caution">
    <text evidence="2">The sequence shown here is derived from an EMBL/GenBank/DDBJ whole genome shotgun (WGS) entry which is preliminary data.</text>
</comment>
<accession>A0A813JIR4</accession>
<gene>
    <name evidence="2" type="ORF">PGLA2088_LOCUS22250</name>
</gene>
<feature type="region of interest" description="Disordered" evidence="1">
    <location>
        <begin position="1"/>
        <end position="112"/>
    </location>
</feature>